<proteinExistence type="predicted"/>
<dbReference type="GO" id="GO:0016746">
    <property type="term" value="F:acyltransferase activity"/>
    <property type="evidence" value="ECO:0007669"/>
    <property type="project" value="UniProtKB-KW"/>
</dbReference>
<keyword evidence="2" id="KW-0677">Repeat</keyword>
<dbReference type="InterPro" id="IPR051159">
    <property type="entry name" value="Hexapeptide_acetyltransf"/>
</dbReference>
<dbReference type="PANTHER" id="PTHR23416">
    <property type="entry name" value="SIALIC ACID SYNTHASE-RELATED"/>
    <property type="match status" value="1"/>
</dbReference>
<dbReference type="InterPro" id="IPR011004">
    <property type="entry name" value="Trimer_LpxA-like_sf"/>
</dbReference>
<accession>A0ABW0GQD7</accession>
<reference evidence="4" key="1">
    <citation type="journal article" date="2019" name="Int. J. Syst. Evol. Microbiol.">
        <title>The Global Catalogue of Microorganisms (GCM) 10K type strain sequencing project: providing services to taxonomists for standard genome sequencing and annotation.</title>
        <authorList>
            <consortium name="The Broad Institute Genomics Platform"/>
            <consortium name="The Broad Institute Genome Sequencing Center for Infectious Disease"/>
            <person name="Wu L."/>
            <person name="Ma J."/>
        </authorList>
    </citation>
    <scope>NUCLEOTIDE SEQUENCE [LARGE SCALE GENOMIC DNA]</scope>
    <source>
        <strain evidence="4">CCUG 43114</strain>
    </source>
</reference>
<dbReference type="Proteomes" id="UP001596122">
    <property type="component" value="Unassembled WGS sequence"/>
</dbReference>
<gene>
    <name evidence="3" type="ORF">ACFPJ6_14150</name>
</gene>
<dbReference type="InterPro" id="IPR018357">
    <property type="entry name" value="Hexapep_transf_CS"/>
</dbReference>
<sequence length="183" mass="19532">MSRRSDLRRLFDPRLWAHVLRIVNFYGYSHVEQRRRLIAGPGLRMSPSVSLRNAQRIALGREVHVGERSSLWAGDSTGRIVLGDHCLLAPEVFITASNYGTVWGAPVMQQPKQERDVIVGADVWLGVRAVLLPGVRVGDGAVVAAGSVVTRAVPSGAIVAGAPARVIGWRGGAPDAPATTEAG</sequence>
<evidence type="ECO:0000313" key="3">
    <source>
        <dbReference type="EMBL" id="MFC5381920.1"/>
    </source>
</evidence>
<dbReference type="InterPro" id="IPR001451">
    <property type="entry name" value="Hexapep"/>
</dbReference>
<dbReference type="Gene3D" id="2.160.10.10">
    <property type="entry name" value="Hexapeptide repeat proteins"/>
    <property type="match status" value="1"/>
</dbReference>
<keyword evidence="1" id="KW-0808">Transferase</keyword>
<evidence type="ECO:0000256" key="1">
    <source>
        <dbReference type="ARBA" id="ARBA00022679"/>
    </source>
</evidence>
<dbReference type="Pfam" id="PF14602">
    <property type="entry name" value="Hexapep_2"/>
    <property type="match status" value="1"/>
</dbReference>
<dbReference type="CDD" id="cd04647">
    <property type="entry name" value="LbH_MAT_like"/>
    <property type="match status" value="1"/>
</dbReference>
<dbReference type="RefSeq" id="WP_340271005.1">
    <property type="nucleotide sequence ID" value="NZ_JBBEOG010000009.1"/>
</dbReference>
<protein>
    <submittedName>
        <fullName evidence="3">Acyltransferase</fullName>
    </submittedName>
</protein>
<name>A0ABW0GQD7_9MICO</name>
<dbReference type="PROSITE" id="PS00101">
    <property type="entry name" value="HEXAPEP_TRANSFERASES"/>
    <property type="match status" value="1"/>
</dbReference>
<keyword evidence="3" id="KW-0012">Acyltransferase</keyword>
<dbReference type="EMBL" id="JBHSLD010000013">
    <property type="protein sequence ID" value="MFC5381920.1"/>
    <property type="molecule type" value="Genomic_DNA"/>
</dbReference>
<comment type="caution">
    <text evidence="3">The sequence shown here is derived from an EMBL/GenBank/DDBJ whole genome shotgun (WGS) entry which is preliminary data.</text>
</comment>
<dbReference type="SUPFAM" id="SSF51161">
    <property type="entry name" value="Trimeric LpxA-like enzymes"/>
    <property type="match status" value="1"/>
</dbReference>
<organism evidence="3 4">
    <name type="scientific">Aquipuribacter nitratireducens</name>
    <dbReference type="NCBI Taxonomy" id="650104"/>
    <lineage>
        <taxon>Bacteria</taxon>
        <taxon>Bacillati</taxon>
        <taxon>Actinomycetota</taxon>
        <taxon>Actinomycetes</taxon>
        <taxon>Micrococcales</taxon>
        <taxon>Intrasporangiaceae</taxon>
        <taxon>Aquipuribacter</taxon>
    </lineage>
</organism>
<evidence type="ECO:0000256" key="2">
    <source>
        <dbReference type="ARBA" id="ARBA00022737"/>
    </source>
</evidence>
<evidence type="ECO:0000313" key="4">
    <source>
        <dbReference type="Proteomes" id="UP001596122"/>
    </source>
</evidence>
<keyword evidence="4" id="KW-1185">Reference proteome</keyword>